<name>A0A6G0VW09_APHCR</name>
<proteinExistence type="predicted"/>
<gene>
    <name evidence="2" type="ORF">FWK35_00033738</name>
</gene>
<evidence type="ECO:0000256" key="1">
    <source>
        <dbReference type="SAM" id="MobiDB-lite"/>
    </source>
</evidence>
<dbReference type="EMBL" id="VUJU01012106">
    <property type="protein sequence ID" value="KAF0708704.1"/>
    <property type="molecule type" value="Genomic_DNA"/>
</dbReference>
<sequence length="534" mass="62434">MSDFEDTPEYPRDQQLTPKKKRQLRNECSKDERQKHRKQQYRHEWEMDPKFKNWLRPEKDDKFRGKCIQCQVSFSSELSCIKKHLVSKSHTKSSISNSISSKSIMSTFLSTSKPDPLDKQVKNAEIKLAAMLAEHNAAFLFIDHLVPVLKEIFPDSLICQKIQLKRTKATNIIKNVIAPSEKETLSVNLKNVKFSVLIDESTDIACQSTMCVVVRYYDIDSKMIVTRFWDLIQVYDIKEPDNIDKGASAQNLFTKCIESFEKLDVDTTNIIGFASDGCSTMMGSHNSVSSRMKDMFPGIFIMKCICHSLHLCCSEACKTLPRRCEDLARNIFNFFCHSSKRQSQYVQFQQFLNIEVHKLLHPSQTRWLSLFAVVQRIIEQCDALNLYFSEKWLSEKLVSAENIHFQLNDPFTKAYFYFLEWILPKFTGMNQYFQSENVVINTLNEKMKLVYTDLLLCYMKNDYVMKTPLHLINPNDENQFLIYLGVKVLNQIKIPAIQQRKDLLKNFIIDVLTLLKLVAYKLKKDMIFQIQYYL</sequence>
<dbReference type="AlphaFoldDB" id="A0A6G0VW09"/>
<evidence type="ECO:0000313" key="3">
    <source>
        <dbReference type="Proteomes" id="UP000478052"/>
    </source>
</evidence>
<comment type="caution">
    <text evidence="2">The sequence shown here is derived from an EMBL/GenBank/DDBJ whole genome shotgun (WGS) entry which is preliminary data.</text>
</comment>
<feature type="region of interest" description="Disordered" evidence="1">
    <location>
        <begin position="1"/>
        <end position="43"/>
    </location>
</feature>
<evidence type="ECO:0000313" key="2">
    <source>
        <dbReference type="EMBL" id="KAF0708704.1"/>
    </source>
</evidence>
<keyword evidence="3" id="KW-1185">Reference proteome</keyword>
<dbReference type="Proteomes" id="UP000478052">
    <property type="component" value="Unassembled WGS sequence"/>
</dbReference>
<organism evidence="2 3">
    <name type="scientific">Aphis craccivora</name>
    <name type="common">Cowpea aphid</name>
    <dbReference type="NCBI Taxonomy" id="307492"/>
    <lineage>
        <taxon>Eukaryota</taxon>
        <taxon>Metazoa</taxon>
        <taxon>Ecdysozoa</taxon>
        <taxon>Arthropoda</taxon>
        <taxon>Hexapoda</taxon>
        <taxon>Insecta</taxon>
        <taxon>Pterygota</taxon>
        <taxon>Neoptera</taxon>
        <taxon>Paraneoptera</taxon>
        <taxon>Hemiptera</taxon>
        <taxon>Sternorrhyncha</taxon>
        <taxon>Aphidomorpha</taxon>
        <taxon>Aphidoidea</taxon>
        <taxon>Aphididae</taxon>
        <taxon>Aphidini</taxon>
        <taxon>Aphis</taxon>
        <taxon>Aphis</taxon>
    </lineage>
</organism>
<dbReference type="OrthoDB" id="6622882at2759"/>
<protein>
    <submittedName>
        <fullName evidence="2">DUF4371 domain-containing protein</fullName>
    </submittedName>
</protein>
<dbReference type="PANTHER" id="PTHR37162:SF1">
    <property type="entry name" value="BED-TYPE DOMAIN-CONTAINING PROTEIN"/>
    <property type="match status" value="1"/>
</dbReference>
<dbReference type="InterPro" id="IPR012337">
    <property type="entry name" value="RNaseH-like_sf"/>
</dbReference>
<feature type="compositionally biased region" description="Basic and acidic residues" evidence="1">
    <location>
        <begin position="24"/>
        <end position="34"/>
    </location>
</feature>
<reference evidence="2 3" key="1">
    <citation type="submission" date="2019-08" db="EMBL/GenBank/DDBJ databases">
        <title>Whole genome of Aphis craccivora.</title>
        <authorList>
            <person name="Voronova N.V."/>
            <person name="Shulinski R.S."/>
            <person name="Bandarenka Y.V."/>
            <person name="Zhorov D.G."/>
            <person name="Warner D."/>
        </authorList>
    </citation>
    <scope>NUCLEOTIDE SEQUENCE [LARGE SCALE GENOMIC DNA]</scope>
    <source>
        <strain evidence="2">180601</strain>
        <tissue evidence="2">Whole Body</tissue>
    </source>
</reference>
<dbReference type="SUPFAM" id="SSF53098">
    <property type="entry name" value="Ribonuclease H-like"/>
    <property type="match status" value="1"/>
</dbReference>
<accession>A0A6G0VW09</accession>
<dbReference type="PANTHER" id="PTHR37162">
    <property type="entry name" value="HAT FAMILY DIMERISATION DOMAINCONTAINING PROTEIN-RELATED"/>
    <property type="match status" value="1"/>
</dbReference>